<dbReference type="OrthoDB" id="2796951at2759"/>
<evidence type="ECO:0000313" key="3">
    <source>
        <dbReference type="EMBL" id="CAF9924053.1"/>
    </source>
</evidence>
<gene>
    <name evidence="3" type="ORF">GOMPHAMPRED_003533</name>
</gene>
<dbReference type="InterPro" id="IPR031728">
    <property type="entry name" value="GlcAase_C"/>
</dbReference>
<keyword evidence="1" id="KW-0732">Signal</keyword>
<accession>A0A8H3IM48</accession>
<dbReference type="Proteomes" id="UP000664169">
    <property type="component" value="Unassembled WGS sequence"/>
</dbReference>
<feature type="chain" id="PRO_5034818316" description="Beta-glucuronidase C-terminal domain-containing protein" evidence="1">
    <location>
        <begin position="22"/>
        <end position="525"/>
    </location>
</feature>
<organism evidence="3 4">
    <name type="scientific">Gomphillus americanus</name>
    <dbReference type="NCBI Taxonomy" id="1940652"/>
    <lineage>
        <taxon>Eukaryota</taxon>
        <taxon>Fungi</taxon>
        <taxon>Dikarya</taxon>
        <taxon>Ascomycota</taxon>
        <taxon>Pezizomycotina</taxon>
        <taxon>Lecanoromycetes</taxon>
        <taxon>OSLEUM clade</taxon>
        <taxon>Ostropomycetidae</taxon>
        <taxon>Ostropales</taxon>
        <taxon>Graphidaceae</taxon>
        <taxon>Gomphilloideae</taxon>
        <taxon>Gomphillus</taxon>
    </lineage>
</organism>
<comment type="caution">
    <text evidence="3">The sequence shown here is derived from an EMBL/GenBank/DDBJ whole genome shotgun (WGS) entry which is preliminary data.</text>
</comment>
<dbReference type="SUPFAM" id="SSF51445">
    <property type="entry name" value="(Trans)glycosidases"/>
    <property type="match status" value="1"/>
</dbReference>
<dbReference type="PANTHER" id="PTHR36183:SF2">
    <property type="entry name" value="BETA-GLUCURONIDASE C-TERMINAL DOMAIN-CONTAINING PROTEIN"/>
    <property type="match status" value="1"/>
</dbReference>
<feature type="domain" description="Beta-glucuronidase C-terminal" evidence="2">
    <location>
        <begin position="405"/>
        <end position="517"/>
    </location>
</feature>
<dbReference type="AlphaFoldDB" id="A0A8H3IM48"/>
<reference evidence="3" key="1">
    <citation type="submission" date="2021-03" db="EMBL/GenBank/DDBJ databases">
        <authorList>
            <person name="Tagirdzhanova G."/>
        </authorList>
    </citation>
    <scope>NUCLEOTIDE SEQUENCE</scope>
</reference>
<keyword evidence="4" id="KW-1185">Reference proteome</keyword>
<dbReference type="InterPro" id="IPR017853">
    <property type="entry name" value="GH"/>
</dbReference>
<dbReference type="PANTHER" id="PTHR36183">
    <property type="entry name" value="BETA-GLUCURONIDASE"/>
    <property type="match status" value="1"/>
</dbReference>
<dbReference type="Pfam" id="PF16862">
    <property type="entry name" value="Glyco_hydro_79C"/>
    <property type="match status" value="1"/>
</dbReference>
<evidence type="ECO:0000259" key="2">
    <source>
        <dbReference type="Pfam" id="PF16862"/>
    </source>
</evidence>
<evidence type="ECO:0000313" key="4">
    <source>
        <dbReference type="Proteomes" id="UP000664169"/>
    </source>
</evidence>
<feature type="signal peptide" evidence="1">
    <location>
        <begin position="1"/>
        <end position="21"/>
    </location>
</feature>
<evidence type="ECO:0000256" key="1">
    <source>
        <dbReference type="SAM" id="SignalP"/>
    </source>
</evidence>
<dbReference type="InterPro" id="IPR052974">
    <property type="entry name" value="GH79_Enzymes"/>
</dbReference>
<name>A0A8H3IM48_9LECA</name>
<protein>
    <recommendedName>
        <fullName evidence="2">Beta-glucuronidase C-terminal domain-containing protein</fullName>
    </recommendedName>
</protein>
<dbReference type="EMBL" id="CAJPDQ010000020">
    <property type="protein sequence ID" value="CAF9924053.1"/>
    <property type="molecule type" value="Genomic_DNA"/>
</dbReference>
<sequence>MSRRRLVGWLVGAFITSLVNAVSHPIRVQAGINVSSILTQSFVSFSIELSSFPDFAGNLSNPNTFSLNLLDNIGNLTGSKPIIRIGGNTQDYALYDPDLPTALNGTYTNASSDYPTILTIGKSFFESYLTWPDVQYIHGFNMASNTTASQDTLLETAPLACDVLSDGLELICPQMGNEPDLYKTSAQGIKRPSNWNESDYVAEWDEKTELVKSVIDPNCSGYYTWVAPSFAGTNNSLSPVGVWQNALGRDNDIKEVSSHNYISGATSPGVTLQGTLMNHTRTVESIDAQLQLAAILTQLGIPFFLGETNSLYNEGAPGLSDSFGAALWGVDFNLWCAANDIERVHMHQGTNYRYNAWQPVTTSKATKGTKAPYYGSIGAAAVLGNSVVHNIQIANVPLTDAREAAYVVFEDGILARLAVINMMQYNYTNPNGSINTEPRPSKTYSFTFGPTGKTSVRIQRLIANGSDSISGITMDGRSYNYELDQGRPVILNNITTGERAAVSSNGSVSFDVPWSSMGILTFEEA</sequence>
<dbReference type="Gene3D" id="3.20.20.80">
    <property type="entry name" value="Glycosidases"/>
    <property type="match status" value="1"/>
</dbReference>
<proteinExistence type="predicted"/>